<feature type="transmembrane region" description="Helical" evidence="8">
    <location>
        <begin position="295"/>
        <end position="314"/>
    </location>
</feature>
<feature type="transmembrane region" description="Helical" evidence="8">
    <location>
        <begin position="6"/>
        <end position="24"/>
    </location>
</feature>
<dbReference type="GO" id="GO:0005886">
    <property type="term" value="C:plasma membrane"/>
    <property type="evidence" value="ECO:0007669"/>
    <property type="project" value="UniProtKB-SubCell"/>
</dbReference>
<evidence type="ECO:0000313" key="10">
    <source>
        <dbReference type="Proteomes" id="UP000318065"/>
    </source>
</evidence>
<name>A0A510HFJ0_9ACTN</name>
<keyword evidence="7 8" id="KW-0472">Membrane</keyword>
<keyword evidence="6 8" id="KW-1133">Transmembrane helix</keyword>
<dbReference type="InterPro" id="IPR003804">
    <property type="entry name" value="Lactate_perm"/>
</dbReference>
<keyword evidence="5 8" id="KW-0812">Transmembrane</keyword>
<dbReference type="Pfam" id="PF02652">
    <property type="entry name" value="Lactate_perm"/>
    <property type="match status" value="2"/>
</dbReference>
<evidence type="ECO:0000256" key="2">
    <source>
        <dbReference type="ARBA" id="ARBA00010100"/>
    </source>
</evidence>
<feature type="transmembrane region" description="Helical" evidence="8">
    <location>
        <begin position="267"/>
        <end position="289"/>
    </location>
</feature>
<evidence type="ECO:0000256" key="4">
    <source>
        <dbReference type="ARBA" id="ARBA00022475"/>
    </source>
</evidence>
<feature type="transmembrane region" description="Helical" evidence="8">
    <location>
        <begin position="238"/>
        <end position="255"/>
    </location>
</feature>
<keyword evidence="10" id="KW-1185">Reference proteome</keyword>
<dbReference type="PANTHER" id="PTHR30003">
    <property type="entry name" value="L-LACTATE PERMEASE"/>
    <property type="match status" value="1"/>
</dbReference>
<dbReference type="PANTHER" id="PTHR30003:SF0">
    <property type="entry name" value="GLYCOLATE PERMEASE GLCA-RELATED"/>
    <property type="match status" value="1"/>
</dbReference>
<feature type="transmembrane region" description="Helical" evidence="8">
    <location>
        <begin position="123"/>
        <end position="142"/>
    </location>
</feature>
<dbReference type="GO" id="GO:0015129">
    <property type="term" value="F:lactate transmembrane transporter activity"/>
    <property type="evidence" value="ECO:0007669"/>
    <property type="project" value="UniProtKB-UniRule"/>
</dbReference>
<dbReference type="GO" id="GO:0015295">
    <property type="term" value="F:solute:proton symporter activity"/>
    <property type="evidence" value="ECO:0007669"/>
    <property type="project" value="TreeGrafter"/>
</dbReference>
<feature type="transmembrane region" description="Helical" evidence="8">
    <location>
        <begin position="212"/>
        <end position="232"/>
    </location>
</feature>
<comment type="function">
    <text evidence="8">Uptake of L-lactate across the membrane. Can also transport D-lactate and glycolate.</text>
</comment>
<keyword evidence="3 8" id="KW-0813">Transport</keyword>
<dbReference type="EMBL" id="AP019791">
    <property type="protein sequence ID" value="BBL78720.1"/>
    <property type="molecule type" value="Genomic_DNA"/>
</dbReference>
<reference evidence="9" key="1">
    <citation type="journal article" date="2019" name="Microbiol. Resour. Announc.">
        <title>Complete Genome Sequence of Rubrobacter xylanophilus Strain AA3-22, Isolated from Arima Onsen in Japan.</title>
        <authorList>
            <person name="Tomariguchi N."/>
            <person name="Miyazaki K."/>
        </authorList>
    </citation>
    <scope>NUCLEOTIDE SEQUENCE [LARGE SCALE GENOMIC DNA]</scope>
    <source>
        <strain evidence="9">AA3-22</strain>
    </source>
</reference>
<gene>
    <name evidence="9" type="ORF">RxyAA322_05740</name>
</gene>
<evidence type="ECO:0000256" key="3">
    <source>
        <dbReference type="ARBA" id="ARBA00022448"/>
    </source>
</evidence>
<feature type="transmembrane region" description="Helical" evidence="8">
    <location>
        <begin position="31"/>
        <end position="49"/>
    </location>
</feature>
<organism evidence="9 10">
    <name type="scientific">Rubrobacter xylanophilus</name>
    <dbReference type="NCBI Taxonomy" id="49319"/>
    <lineage>
        <taxon>Bacteria</taxon>
        <taxon>Bacillati</taxon>
        <taxon>Actinomycetota</taxon>
        <taxon>Rubrobacteria</taxon>
        <taxon>Rubrobacterales</taxon>
        <taxon>Rubrobacteraceae</taxon>
        <taxon>Rubrobacter</taxon>
    </lineage>
</organism>
<evidence type="ECO:0000313" key="9">
    <source>
        <dbReference type="EMBL" id="BBL78720.1"/>
    </source>
</evidence>
<feature type="transmembrane region" description="Helical" evidence="8">
    <location>
        <begin position="181"/>
        <end position="200"/>
    </location>
</feature>
<protein>
    <recommendedName>
        <fullName evidence="8">L-lactate permease</fullName>
    </recommendedName>
</protein>
<comment type="subcellular location">
    <subcellularLocation>
        <location evidence="1 8">Cell membrane</location>
        <topology evidence="1 8">Multi-pass membrane protein</topology>
    </subcellularLocation>
</comment>
<dbReference type="RefSeq" id="WP_172620642.1">
    <property type="nucleotide sequence ID" value="NZ_AP019791.1"/>
</dbReference>
<evidence type="ECO:0000256" key="5">
    <source>
        <dbReference type="ARBA" id="ARBA00022692"/>
    </source>
</evidence>
<sequence>MVDTLGYVVAAAPFLVAAGALAGLRWSAGRAGLAAFGAAVAGAAFWPGLQVSGLGEAVLEGFGISGRVLYVLFGGLLLYNLLSVGGAVEEISRFLGRLEPDREALAVGVVLGVSPFFESVTGFGVAIIISAPILLSAGFSPLRAAVLASWGQCAVPWGALGVGTVIGAELAGMGFGQLSDLSALLSLPLFPVYGLSAALLAGGREGLRRHGIGAAALGVGAGVMTLACSVYLSPELSGAAGGLAAAGLFAGVRWRRLRGLRIPVRALAPYALLVVLIFIAGWIGSGAVFSGPGTPLLAAGGAAAVLFGLGGRQVARAAAGTMRQWLPTAGAVLSFVLAGQVFAASGAAATLASGAAALGGLYPAAAPVFGALGGGLTGSNAASNALFMPLQVGAAEELGLDEGIIAAVQNVAGSHASLLAPQRAVLAAAAVGLAGKEAEVMVRAAPPVIVSVMVLAALGLLL</sequence>
<accession>A0A510HFJ0</accession>
<evidence type="ECO:0000256" key="7">
    <source>
        <dbReference type="ARBA" id="ARBA00023136"/>
    </source>
</evidence>
<evidence type="ECO:0000256" key="6">
    <source>
        <dbReference type="ARBA" id="ARBA00022989"/>
    </source>
</evidence>
<keyword evidence="4 8" id="KW-1003">Cell membrane</keyword>
<feature type="transmembrane region" description="Helical" evidence="8">
    <location>
        <begin position="154"/>
        <end position="175"/>
    </location>
</feature>
<evidence type="ECO:0000256" key="8">
    <source>
        <dbReference type="RuleBase" id="RU365092"/>
    </source>
</evidence>
<dbReference type="Proteomes" id="UP000318065">
    <property type="component" value="Chromosome"/>
</dbReference>
<comment type="similarity">
    <text evidence="2 8">Belongs to the lactate permease family.</text>
</comment>
<proteinExistence type="inferred from homology"/>
<feature type="transmembrane region" description="Helical" evidence="8">
    <location>
        <begin position="69"/>
        <end position="88"/>
    </location>
</feature>
<evidence type="ECO:0000256" key="1">
    <source>
        <dbReference type="ARBA" id="ARBA00004651"/>
    </source>
</evidence>
<feature type="transmembrane region" description="Helical" evidence="8">
    <location>
        <begin position="326"/>
        <end position="352"/>
    </location>
</feature>
<dbReference type="AlphaFoldDB" id="A0A510HFJ0"/>